<proteinExistence type="predicted"/>
<organism evidence="1 2">
    <name type="scientific">Bacillus mycoides</name>
    <dbReference type="NCBI Taxonomy" id="1405"/>
    <lineage>
        <taxon>Bacteria</taxon>
        <taxon>Bacillati</taxon>
        <taxon>Bacillota</taxon>
        <taxon>Bacilli</taxon>
        <taxon>Bacillales</taxon>
        <taxon>Bacillaceae</taxon>
        <taxon>Bacillus</taxon>
        <taxon>Bacillus cereus group</taxon>
    </lineage>
</organism>
<evidence type="ECO:0000313" key="1">
    <source>
        <dbReference type="EMBL" id="OFE02300.1"/>
    </source>
</evidence>
<dbReference type="Proteomes" id="UP000175835">
    <property type="component" value="Unassembled WGS sequence"/>
</dbReference>
<dbReference type="EMBL" id="LXLX01000004">
    <property type="protein sequence ID" value="OFE02300.1"/>
    <property type="molecule type" value="Genomic_DNA"/>
</dbReference>
<dbReference type="RefSeq" id="WP_002162151.1">
    <property type="nucleotide sequence ID" value="NZ_JBCMRK010000052.1"/>
</dbReference>
<protein>
    <submittedName>
        <fullName evidence="1">Uncharacterized protein</fullName>
    </submittedName>
</protein>
<name>A0A1E8BVC0_BACMY</name>
<accession>A0A1E8BVC0</accession>
<evidence type="ECO:0000313" key="2">
    <source>
        <dbReference type="Proteomes" id="UP000175835"/>
    </source>
</evidence>
<gene>
    <name evidence="1" type="ORF">BWGOE11_02240</name>
</gene>
<comment type="caution">
    <text evidence="1">The sequence shown here is derived from an EMBL/GenBank/DDBJ whole genome shotgun (WGS) entry which is preliminary data.</text>
</comment>
<reference evidence="1 2" key="1">
    <citation type="submission" date="2016-05" db="EMBL/GenBank/DDBJ databases">
        <title>Bacillus thuringiensis and Bacillus weihenstephanensis as novel biocontrol agents of wilt causing Verticillium species.</title>
        <authorList>
            <person name="Hollensteiner J."/>
            <person name="Wemheuer F."/>
            <person name="Harting R."/>
            <person name="Kolarzyk A."/>
            <person name="Diaz-Valerio S."/>
            <person name="Poehlein A."/>
            <person name="Brzuszkiewicz E."/>
            <person name="Nesemann K."/>
            <person name="Braus-Stromeyer S."/>
            <person name="Braus G."/>
            <person name="Daniel R."/>
            <person name="Liesegang H."/>
        </authorList>
    </citation>
    <scope>NUCLEOTIDE SEQUENCE [LARGE SCALE GENOMIC DNA]</scope>
    <source>
        <strain evidence="1 2">GOE11</strain>
    </source>
</reference>
<dbReference type="AlphaFoldDB" id="A0A1E8BVC0"/>
<sequence>MFRKGNIHIRKIERFTEPYFKTVGERNKTYRVIGCKDGEEKPFPITFKTLKKARTFNHGHAHRNPEWLNANGDISEYNVKLGRDEYKNVWHDNVIENVYKNYADFNDWITHG</sequence>
<dbReference type="PATRIC" id="fig|86662.23.peg.5926"/>